<dbReference type="InterPro" id="IPR007838">
    <property type="entry name" value="Cell_div_ZapA-like"/>
</dbReference>
<comment type="similarity">
    <text evidence="1">Belongs to the ZapA family. Type 1 subfamily.</text>
</comment>
<evidence type="ECO:0000313" key="3">
    <source>
        <dbReference type="EMBL" id="VVN97487.1"/>
    </source>
</evidence>
<reference evidence="3 4" key="1">
    <citation type="submission" date="2019-09" db="EMBL/GenBank/DDBJ databases">
        <authorList>
            <person name="Chandra G."/>
            <person name="Truman W A."/>
        </authorList>
    </citation>
    <scope>NUCLEOTIDE SEQUENCE [LARGE SCALE GENOMIC DNA]</scope>
    <source>
        <strain evidence="3">PS691</strain>
    </source>
</reference>
<keyword evidence="2" id="KW-0175">Coiled coil</keyword>
<evidence type="ECO:0000256" key="2">
    <source>
        <dbReference type="ARBA" id="ARBA00023054"/>
    </source>
</evidence>
<protein>
    <submittedName>
        <fullName evidence="3">Uncharacterized protein</fullName>
    </submittedName>
</protein>
<evidence type="ECO:0000256" key="1">
    <source>
        <dbReference type="ARBA" id="ARBA00010074"/>
    </source>
</evidence>
<evidence type="ECO:0000313" key="4">
    <source>
        <dbReference type="Proteomes" id="UP000337909"/>
    </source>
</evidence>
<dbReference type="InterPro" id="IPR036192">
    <property type="entry name" value="Cell_div_ZapA-like_sf"/>
</dbReference>
<dbReference type="AlphaFoldDB" id="A0A5E7C578"/>
<accession>A0A5E7C578</accession>
<gene>
    <name evidence="3" type="ORF">PS691_02358</name>
</gene>
<dbReference type="EMBL" id="CABVHQ010000019">
    <property type="protein sequence ID" value="VVN97487.1"/>
    <property type="molecule type" value="Genomic_DNA"/>
</dbReference>
<dbReference type="RefSeq" id="WP_150642370.1">
    <property type="nucleotide sequence ID" value="NZ_CABVHQ010000019.1"/>
</dbReference>
<name>A0A5E7C578_PSEFL</name>
<sequence>MKHGAEGVKVVSILGEDYSIKAPAGEEQTLLDAALMLKAALADTKRKYPTLIGDRLLVLAAMNLCSQQIDMQKRHKQELDRYQEQVSATVQVISQAIGQSN</sequence>
<dbReference type="SUPFAM" id="SSF102829">
    <property type="entry name" value="Cell division protein ZapA-like"/>
    <property type="match status" value="1"/>
</dbReference>
<dbReference type="Proteomes" id="UP000337909">
    <property type="component" value="Unassembled WGS sequence"/>
</dbReference>
<dbReference type="InterPro" id="IPR042233">
    <property type="entry name" value="Cell_div_ZapA_N"/>
</dbReference>
<dbReference type="Gene3D" id="3.30.160.880">
    <property type="entry name" value="Cell division protein ZapA protomer, N-terminal domain"/>
    <property type="match status" value="1"/>
</dbReference>
<dbReference type="OrthoDB" id="6904039at2"/>
<proteinExistence type="inferred from homology"/>
<dbReference type="Pfam" id="PF05164">
    <property type="entry name" value="ZapA"/>
    <property type="match status" value="1"/>
</dbReference>
<organism evidence="3 4">
    <name type="scientific">Pseudomonas fluorescens</name>
    <dbReference type="NCBI Taxonomy" id="294"/>
    <lineage>
        <taxon>Bacteria</taxon>
        <taxon>Pseudomonadati</taxon>
        <taxon>Pseudomonadota</taxon>
        <taxon>Gammaproteobacteria</taxon>
        <taxon>Pseudomonadales</taxon>
        <taxon>Pseudomonadaceae</taxon>
        <taxon>Pseudomonas</taxon>
    </lineage>
</organism>